<evidence type="ECO:0000313" key="2">
    <source>
        <dbReference type="EMBL" id="TNV85382.1"/>
    </source>
</evidence>
<name>A0A8J8T7J3_HALGN</name>
<accession>A0A8J8T7J3</accession>
<dbReference type="AlphaFoldDB" id="A0A8J8T7J3"/>
<gene>
    <name evidence="2" type="ORF">FGO68_gene7546</name>
</gene>
<organism evidence="2 3">
    <name type="scientific">Halteria grandinella</name>
    <dbReference type="NCBI Taxonomy" id="5974"/>
    <lineage>
        <taxon>Eukaryota</taxon>
        <taxon>Sar</taxon>
        <taxon>Alveolata</taxon>
        <taxon>Ciliophora</taxon>
        <taxon>Intramacronucleata</taxon>
        <taxon>Spirotrichea</taxon>
        <taxon>Stichotrichia</taxon>
        <taxon>Sporadotrichida</taxon>
        <taxon>Halteriidae</taxon>
        <taxon>Halteria</taxon>
    </lineage>
</organism>
<dbReference type="Proteomes" id="UP000785679">
    <property type="component" value="Unassembled WGS sequence"/>
</dbReference>
<feature type="region of interest" description="Disordered" evidence="1">
    <location>
        <begin position="34"/>
        <end position="55"/>
    </location>
</feature>
<sequence length="297" mass="34657">MSVSELQAYLDGPSKNTRSKNLMADFKMPYDIEKSNSYSEEQDPKEQSMASTMCSTPSQFSTTAIKDRGSRGYHDNIYKDIIAILLHLSCSMRQKLQVAKGIKVDHAFKHILRQFRGQVKTLFVDELRKLGVYVPIASSTLNDWKLAVRTFLKHYLLKRNPHIREQVCMLLLVRSSYRQPSYTELEKSKPEDAFIIELAQKESVFSWIFKENQHQLREQFFESIIVKQLWMELMVIEDAQSTLKIYDSKKLNKNVSKLKKLINLCTLCNALEDLQVKYKMIPLGKEYLDIMKLVIKQ</sequence>
<evidence type="ECO:0000256" key="1">
    <source>
        <dbReference type="SAM" id="MobiDB-lite"/>
    </source>
</evidence>
<dbReference type="EMBL" id="RRYP01001875">
    <property type="protein sequence ID" value="TNV85382.1"/>
    <property type="molecule type" value="Genomic_DNA"/>
</dbReference>
<proteinExistence type="predicted"/>
<evidence type="ECO:0000313" key="3">
    <source>
        <dbReference type="Proteomes" id="UP000785679"/>
    </source>
</evidence>
<protein>
    <submittedName>
        <fullName evidence="2">Uncharacterized protein</fullName>
    </submittedName>
</protein>
<reference evidence="2" key="1">
    <citation type="submission" date="2019-06" db="EMBL/GenBank/DDBJ databases">
        <authorList>
            <person name="Zheng W."/>
        </authorList>
    </citation>
    <scope>NUCLEOTIDE SEQUENCE</scope>
    <source>
        <strain evidence="2">QDHG01</strain>
    </source>
</reference>
<comment type="caution">
    <text evidence="2">The sequence shown here is derived from an EMBL/GenBank/DDBJ whole genome shotgun (WGS) entry which is preliminary data.</text>
</comment>
<keyword evidence="3" id="KW-1185">Reference proteome</keyword>